<accession>D8MV62</accession>
<dbReference type="Proteomes" id="UP000008793">
    <property type="component" value="Chromosome"/>
</dbReference>
<gene>
    <name evidence="1" type="primary">Rz1</name>
    <name evidence="1" type="ordered locus">EbC_31880</name>
</gene>
<dbReference type="eggNOG" id="ENOG5032I2G">
    <property type="taxonomic scope" value="Bacteria"/>
</dbReference>
<dbReference type="STRING" id="634500.EbC_31880"/>
<evidence type="ECO:0000313" key="1">
    <source>
        <dbReference type="EMBL" id="CAX60719.1"/>
    </source>
</evidence>
<protein>
    <submittedName>
        <fullName evidence="1">Putative Rz1 lytic protein, probable</fullName>
    </submittedName>
</protein>
<proteinExistence type="predicted"/>
<reference evidence="1 2" key="1">
    <citation type="journal article" date="2010" name="BMC Genomics">
        <title>Genome comparison of the epiphytic bacteria Erwinia billingiae and E. tasmaniensis with the pear pathogen E. pyrifoliae.</title>
        <authorList>
            <person name="Kube M."/>
            <person name="Migdoll A.M."/>
            <person name="Gehring I."/>
            <person name="Heitmann K."/>
            <person name="Mayer Y."/>
            <person name="Kuhl H."/>
            <person name="Knaust F."/>
            <person name="Geider K."/>
            <person name="Reinhardt R."/>
        </authorList>
    </citation>
    <scope>NUCLEOTIDE SEQUENCE [LARGE SCALE GENOMIC DNA]</scope>
    <source>
        <strain evidence="1 2">Eb661</strain>
    </source>
</reference>
<evidence type="ECO:0000313" key="2">
    <source>
        <dbReference type="Proteomes" id="UP000008793"/>
    </source>
</evidence>
<dbReference type="KEGG" id="ebi:EbC_31880"/>
<sequence length="39" mass="4251">MPEGITFGDSVSLNAELFGLLGQCNIDRAGLRKIESIRE</sequence>
<organism evidence="2">
    <name type="scientific">Erwinia billingiae (strain Eb661)</name>
    <dbReference type="NCBI Taxonomy" id="634500"/>
    <lineage>
        <taxon>Bacteria</taxon>
        <taxon>Pseudomonadati</taxon>
        <taxon>Pseudomonadota</taxon>
        <taxon>Gammaproteobacteria</taxon>
        <taxon>Enterobacterales</taxon>
        <taxon>Erwiniaceae</taxon>
        <taxon>Erwinia</taxon>
    </lineage>
</organism>
<keyword evidence="2" id="KW-1185">Reference proteome</keyword>
<dbReference type="EMBL" id="FP236843">
    <property type="protein sequence ID" value="CAX60719.1"/>
    <property type="molecule type" value="Genomic_DNA"/>
</dbReference>
<name>D8MV62_ERWBE</name>
<dbReference type="AlphaFoldDB" id="D8MV62"/>
<dbReference type="HOGENOM" id="CLU_3309413_0_0_6"/>